<gene>
    <name evidence="9" type="ORF">K9V48_19080</name>
</gene>
<protein>
    <submittedName>
        <fullName evidence="9">Molybdopterin-dependent oxidoreductase</fullName>
    </submittedName>
</protein>
<dbReference type="Pfam" id="PF01568">
    <property type="entry name" value="Molydop_binding"/>
    <property type="match status" value="1"/>
</dbReference>
<keyword evidence="10" id="KW-1185">Reference proteome</keyword>
<dbReference type="Gene3D" id="3.40.228.10">
    <property type="entry name" value="Dimethylsulfoxide Reductase, domain 2"/>
    <property type="match status" value="1"/>
</dbReference>
<dbReference type="PROSITE" id="PS51669">
    <property type="entry name" value="4FE4S_MOW_BIS_MGD"/>
    <property type="match status" value="1"/>
</dbReference>
<dbReference type="PANTHER" id="PTHR43742:SF6">
    <property type="entry name" value="OXIDOREDUCTASE YYAE-RELATED"/>
    <property type="match status" value="1"/>
</dbReference>
<evidence type="ECO:0000313" key="9">
    <source>
        <dbReference type="EMBL" id="MBZ5752298.1"/>
    </source>
</evidence>
<dbReference type="Gene3D" id="3.40.50.740">
    <property type="match status" value="1"/>
</dbReference>
<dbReference type="InterPro" id="IPR009010">
    <property type="entry name" value="Asp_de-COase-like_dom_sf"/>
</dbReference>
<dbReference type="InterPro" id="IPR050612">
    <property type="entry name" value="Prok_Mopterin_Oxidored"/>
</dbReference>
<dbReference type="InterPro" id="IPR006657">
    <property type="entry name" value="MoPterin_dinucl-bd_dom"/>
</dbReference>
<dbReference type="RefSeq" id="WP_224140755.1">
    <property type="nucleotide sequence ID" value="NZ_JAIQUM010000051.1"/>
</dbReference>
<evidence type="ECO:0000259" key="8">
    <source>
        <dbReference type="PROSITE" id="PS51669"/>
    </source>
</evidence>
<keyword evidence="4" id="KW-0479">Metal-binding</keyword>
<evidence type="ECO:0000256" key="6">
    <source>
        <dbReference type="ARBA" id="ARBA00023004"/>
    </source>
</evidence>
<dbReference type="InterPro" id="IPR006963">
    <property type="entry name" value="Mopterin_OxRdtase_4Fe-4S_dom"/>
</dbReference>
<dbReference type="Gene3D" id="2.20.25.90">
    <property type="entry name" value="ADC-like domains"/>
    <property type="match status" value="1"/>
</dbReference>
<keyword evidence="6" id="KW-0408">Iron</keyword>
<dbReference type="PANTHER" id="PTHR43742">
    <property type="entry name" value="TRIMETHYLAMINE-N-OXIDE REDUCTASE"/>
    <property type="match status" value="1"/>
</dbReference>
<comment type="similarity">
    <text evidence="2">Belongs to the prokaryotic molybdopterin-containing oxidoreductase family.</text>
</comment>
<dbReference type="Pfam" id="PF04879">
    <property type="entry name" value="Molybdop_Fe4S4"/>
    <property type="match status" value="1"/>
</dbReference>
<evidence type="ECO:0000256" key="4">
    <source>
        <dbReference type="ARBA" id="ARBA00022723"/>
    </source>
</evidence>
<evidence type="ECO:0000256" key="1">
    <source>
        <dbReference type="ARBA" id="ARBA00001942"/>
    </source>
</evidence>
<reference evidence="9" key="1">
    <citation type="submission" date="2024-05" db="EMBL/GenBank/DDBJ databases">
        <title>Metabacillus sp. nov., isolated from the rhizosphere soil of tomato plants.</title>
        <authorList>
            <person name="Ma R."/>
        </authorList>
    </citation>
    <scope>NUCLEOTIDE SEQUENCE</scope>
    <source>
        <strain evidence="9">DBTR6</strain>
    </source>
</reference>
<comment type="caution">
    <text evidence="9">The sequence shown here is derived from an EMBL/GenBank/DDBJ whole genome shotgun (WGS) entry which is preliminary data.</text>
</comment>
<feature type="domain" description="4Fe-4S Mo/W bis-MGD-type" evidence="8">
    <location>
        <begin position="2"/>
        <end position="59"/>
    </location>
</feature>
<sequence>MKKVVKSSCPLNCWDCCGFEVTVENGKVTKVDGDKDHPITQGKICGRGRMLGDKTNSKERLTVPLKKVKGQFEEISWEQALNEIAEKMSEVKENYSPTAVLHSHDYANTGMLKKLDKRFFNCYGGVTELVGSLCWGSGIEAQTWDFGSSFSHAPDDIFHSKNVVIWGRNVTRTNMHLFHYLQEAKKRGSTITVIDPIYNATAKIADHYISIKPGMDGLVAIGIMKYLVEENKHDQQFIINHTVGFHDLVTLLNSISMEDIVTSAEVSDADIKYLASIYSDGPTSTYLGLGMQRYANGGNTIRLIDALVAVSGNVGISGGGANFGNLQVGNSFNRSALTLPQKKASTRQFTMMKQAEGILNAENPGIKMIFVTCGNPLAQVPNSTKVKQAFESVETLVVVDHFLTDTAELADYVLPTTTVFEEEDIYCASMYHHYVNYGEQLVVPPGEAKSDLWIWAQLAKRLGFGEEFNFSRAEFLEMGLSHLHEHGITLERLKDEKRLSLPVSHVPWDKREFLTPSGKFEFTSLTAEDKGYEGKPHYLPPRESSKSNPLLAKKYPYQLLTIHPLRSNHSQHYILIEALQKIKIEISEDIASEKEISEGDTVTIFNDRGKLSGTVKIMKKAHPKTINVDEGQWHKFGGSVNLLTPDEDSDNGQGSILYDCLVNIEKTNEMF</sequence>
<dbReference type="SUPFAM" id="SSF50692">
    <property type="entry name" value="ADC-like"/>
    <property type="match status" value="1"/>
</dbReference>
<proteinExistence type="inferred from homology"/>
<dbReference type="InterPro" id="IPR006656">
    <property type="entry name" value="Mopterin_OxRdtase"/>
</dbReference>
<dbReference type="PROSITE" id="PS00490">
    <property type="entry name" value="MOLYBDOPTERIN_PROK_2"/>
    <property type="match status" value="1"/>
</dbReference>
<keyword evidence="5" id="KW-0560">Oxidoreductase</keyword>
<evidence type="ECO:0000256" key="3">
    <source>
        <dbReference type="ARBA" id="ARBA00022505"/>
    </source>
</evidence>
<accession>A0ABS7UWE1</accession>
<evidence type="ECO:0000256" key="5">
    <source>
        <dbReference type="ARBA" id="ARBA00023002"/>
    </source>
</evidence>
<dbReference type="Proteomes" id="UP001165287">
    <property type="component" value="Unassembled WGS sequence"/>
</dbReference>
<dbReference type="SUPFAM" id="SSF53706">
    <property type="entry name" value="Formate dehydrogenase/DMSO reductase, domains 1-3"/>
    <property type="match status" value="1"/>
</dbReference>
<dbReference type="InterPro" id="IPR006655">
    <property type="entry name" value="Mopterin_OxRdtase_prok_CS"/>
</dbReference>
<comment type="cofactor">
    <cofactor evidence="1">
        <name>Mo-bis(molybdopterin guanine dinucleotide)</name>
        <dbReference type="ChEBI" id="CHEBI:60539"/>
    </cofactor>
</comment>
<dbReference type="Gene3D" id="3.30.2070.10">
    <property type="entry name" value="Formate dehydrogenase/DMSO reductase"/>
    <property type="match status" value="1"/>
</dbReference>
<evidence type="ECO:0000256" key="2">
    <source>
        <dbReference type="ARBA" id="ARBA00010312"/>
    </source>
</evidence>
<evidence type="ECO:0000256" key="7">
    <source>
        <dbReference type="ARBA" id="ARBA00023014"/>
    </source>
</evidence>
<dbReference type="SMART" id="SM00926">
    <property type="entry name" value="Molybdop_Fe4S4"/>
    <property type="match status" value="1"/>
</dbReference>
<name>A0ABS7UWE1_9BACI</name>
<keyword evidence="7" id="KW-0411">Iron-sulfur</keyword>
<evidence type="ECO:0000313" key="10">
    <source>
        <dbReference type="Proteomes" id="UP001165287"/>
    </source>
</evidence>
<dbReference type="Pfam" id="PF00384">
    <property type="entry name" value="Molybdopterin"/>
    <property type="match status" value="1"/>
</dbReference>
<dbReference type="Gene3D" id="2.40.40.20">
    <property type="match status" value="1"/>
</dbReference>
<dbReference type="CDD" id="cd02766">
    <property type="entry name" value="MopB_3"/>
    <property type="match status" value="1"/>
</dbReference>
<organism evidence="9 10">
    <name type="scientific">Metabacillus rhizolycopersici</name>
    <dbReference type="NCBI Taxonomy" id="2875709"/>
    <lineage>
        <taxon>Bacteria</taxon>
        <taxon>Bacillati</taxon>
        <taxon>Bacillota</taxon>
        <taxon>Bacilli</taxon>
        <taxon>Bacillales</taxon>
        <taxon>Bacillaceae</taxon>
        <taxon>Metabacillus</taxon>
    </lineage>
</organism>
<dbReference type="EMBL" id="JAIQUM010000051">
    <property type="protein sequence ID" value="MBZ5752298.1"/>
    <property type="molecule type" value="Genomic_DNA"/>
</dbReference>
<keyword evidence="3" id="KW-0500">Molybdenum</keyword>